<dbReference type="EMBL" id="KQ947407">
    <property type="protein sequence ID" value="KUJ21671.1"/>
    <property type="molecule type" value="Genomic_DNA"/>
</dbReference>
<proteinExistence type="predicted"/>
<feature type="compositionally biased region" description="Low complexity" evidence="1">
    <location>
        <begin position="194"/>
        <end position="212"/>
    </location>
</feature>
<dbReference type="InterPro" id="IPR015500">
    <property type="entry name" value="Peptidase_S8_subtilisin-rel"/>
</dbReference>
<keyword evidence="3" id="KW-1185">Reference proteome</keyword>
<dbReference type="Gene3D" id="3.40.50.200">
    <property type="entry name" value="Peptidase S8/S53 domain"/>
    <property type="match status" value="1"/>
</dbReference>
<name>A0A194XNE3_MOLSC</name>
<feature type="region of interest" description="Disordered" evidence="1">
    <location>
        <begin position="176"/>
        <end position="212"/>
    </location>
</feature>
<dbReference type="GO" id="GO:0004252">
    <property type="term" value="F:serine-type endopeptidase activity"/>
    <property type="evidence" value="ECO:0007669"/>
    <property type="project" value="InterPro"/>
</dbReference>
<reference evidence="2 3" key="1">
    <citation type="submission" date="2015-10" db="EMBL/GenBank/DDBJ databases">
        <title>Full genome of DAOMC 229536 Phialocephala scopiformis, a fungal endophyte of spruce producing the potent anti-insectan compound rugulosin.</title>
        <authorList>
            <consortium name="DOE Joint Genome Institute"/>
            <person name="Walker A.K."/>
            <person name="Frasz S.L."/>
            <person name="Seifert K.A."/>
            <person name="Miller J.D."/>
            <person name="Mondo S.J."/>
            <person name="Labutti K."/>
            <person name="Lipzen A."/>
            <person name="Dockter R."/>
            <person name="Kennedy M."/>
            <person name="Grigoriev I.V."/>
            <person name="Spatafora J.W."/>
        </authorList>
    </citation>
    <scope>NUCLEOTIDE SEQUENCE [LARGE SCALE GENOMIC DNA]</scope>
    <source>
        <strain evidence="2 3">CBS 120377</strain>
    </source>
</reference>
<feature type="compositionally biased region" description="Polar residues" evidence="1">
    <location>
        <begin position="22"/>
        <end position="36"/>
    </location>
</feature>
<dbReference type="GO" id="GO:0006508">
    <property type="term" value="P:proteolysis"/>
    <property type="evidence" value="ECO:0007669"/>
    <property type="project" value="InterPro"/>
</dbReference>
<evidence type="ECO:0008006" key="4">
    <source>
        <dbReference type="Google" id="ProtNLM"/>
    </source>
</evidence>
<organism evidence="2 3">
    <name type="scientific">Mollisia scopiformis</name>
    <name type="common">Conifer needle endophyte fungus</name>
    <name type="synonym">Phialocephala scopiformis</name>
    <dbReference type="NCBI Taxonomy" id="149040"/>
    <lineage>
        <taxon>Eukaryota</taxon>
        <taxon>Fungi</taxon>
        <taxon>Dikarya</taxon>
        <taxon>Ascomycota</taxon>
        <taxon>Pezizomycotina</taxon>
        <taxon>Leotiomycetes</taxon>
        <taxon>Helotiales</taxon>
        <taxon>Mollisiaceae</taxon>
        <taxon>Mollisia</taxon>
    </lineage>
</organism>
<accession>A0A194XNE3</accession>
<dbReference type="InterPro" id="IPR036852">
    <property type="entry name" value="Peptidase_S8/S53_dom_sf"/>
</dbReference>
<dbReference type="Proteomes" id="UP000070700">
    <property type="component" value="Unassembled WGS sequence"/>
</dbReference>
<dbReference type="PRINTS" id="PR00723">
    <property type="entry name" value="SUBTILISIN"/>
</dbReference>
<dbReference type="OrthoDB" id="3542289at2759"/>
<dbReference type="GeneID" id="28829078"/>
<feature type="compositionally biased region" description="Low complexity" evidence="1">
    <location>
        <begin position="374"/>
        <end position="396"/>
    </location>
</feature>
<dbReference type="KEGG" id="psco:LY89DRAFT_729181"/>
<sequence>MANTICVEQSTTSTSTTIPAQTTVISGSSTPSPTVISASGCSPSASESTATPLTSQAVASSNIIVIGTDTVTLPILLSTTTLNTDGTTLTLVPTSTSSSGQTITTDSSLLVWGTNTVTIPTSLTTTVTLITSGETFTFSPTPASSSSASLLSSNTSTLPNGSSISAVSSTITALPNSSSASLLRPNGTSLQGDTSTSSASPNTTTLPNDSSASLLPSTILTSLPGVSSTASPLSTTSTYLPNGSSTSSSILATSSSSSSSSSASPLPLVTITTLPDGQTVTSSSDFLFWGTHTFPLPTSLTVALTLTTDGETFTFLPSSSNSPPERTLTLPDGQTVTSNSGFLFWGTNTLPVPTDLTSAETLTTDGETFTFQPTATSGTITSSSSSSPQSASLTETTSTSTVLPLKTFSIWPPNFTLFPVSTTVSQPKSTDKGGVIPSSAWFFSICISWDINIGGWELDLPPGIYPAGPPPGIEFPPGISISGTLPPWPPITIGNDNIPTYSSEPSSCERETTASLCPTTSSIGVTVSAGVTLTTTASTSTCSTISGCNVQNSATTTTEACTTPEVVTDIWMSCSFPGTATTSGVCQTASSSLVSGCGVTPTTVSCTSGPASSAIGDNVNVRRAGLSLPACDFGPDTQKYVIYPKDGTNTVATQAIIAVLADQTFGIDQTTIYTSNTVTMGINYWLVPLSDMQIPPIAASLAPYIASFYMQNAKNTPDPTISWLPNVYKHLVFVSQQSPVPMATLGGFYFFDGSIPPGQDISVYILDSGASLGHKEFDLIRANTRWITVGEDVNPNGNGQMIAPAEDDSQTDPNSEFFLFEGTWHVHAKPRLGKDHVVACGSTNEDYIEGLSRVCDDLAAQGITQSSTTTSVLLLALLFPRTIFVRDGIDKSAGFSGRMQALLAKAVSQGVFPITGSGNGGATTIDGWPANFGGTANGQAVIPQLLVVGSVAVTENEASNGQISPSCSRDAAQNLPHIYAPGLFVTTADGNFLDGTEYNTDSSGTSDAAALTAGLAAYYLVLANSGSLKLADMSPAGLKAYITSSASSWARDAGPGASTIWNGAKPALDQETCAWVPPGTAAKRDSLGFGLWDRQATGSDAPVSIPVTATCGVPAALSSYLATESIALSGIVSSTITGSGITTSTSVTVPSLSQPSNITNSSTSIASSIHSSTFSTVMCNSATPVPGQCGNEGCVYVIATEVQNALCTTDYCYCGGNFGPLLTTSMSGSVSSGCDYTTVPTCINCASASCTSTMIQPTTTTTSAIASSKPTVAPLTLGPQQCNSAADFPGHKDIEPDTLNYYIGFACAGSALTSDTISSTSNPTTPINVEVNGVYYYLAITWVEGCTNTVSSQHPYEPIPGNTDVTCGSLFENDYKNCDNTGVGGSIVVGCLQYTFTPANYGVTS</sequence>
<evidence type="ECO:0000313" key="3">
    <source>
        <dbReference type="Proteomes" id="UP000070700"/>
    </source>
</evidence>
<feature type="region of interest" description="Disordered" evidence="1">
    <location>
        <begin position="370"/>
        <end position="396"/>
    </location>
</feature>
<dbReference type="RefSeq" id="XP_018076026.1">
    <property type="nucleotide sequence ID" value="XM_018219352.1"/>
</dbReference>
<feature type="compositionally biased region" description="Polar residues" evidence="1">
    <location>
        <begin position="176"/>
        <end position="193"/>
    </location>
</feature>
<evidence type="ECO:0000256" key="1">
    <source>
        <dbReference type="SAM" id="MobiDB-lite"/>
    </source>
</evidence>
<gene>
    <name evidence="2" type="ORF">LY89DRAFT_729181</name>
</gene>
<dbReference type="InParanoid" id="A0A194XNE3"/>
<evidence type="ECO:0000313" key="2">
    <source>
        <dbReference type="EMBL" id="KUJ21671.1"/>
    </source>
</evidence>
<feature type="region of interest" description="Disordered" evidence="1">
    <location>
        <begin position="22"/>
        <end position="50"/>
    </location>
</feature>
<dbReference type="SUPFAM" id="SSF52743">
    <property type="entry name" value="Subtilisin-like"/>
    <property type="match status" value="1"/>
</dbReference>
<feature type="compositionally biased region" description="Low complexity" evidence="1">
    <location>
        <begin position="37"/>
        <end position="50"/>
    </location>
</feature>
<protein>
    <recommendedName>
        <fullName evidence="4">Peptidase S8/S53 domain-containing protein</fullName>
    </recommendedName>
</protein>